<keyword evidence="1 5" id="KW-0479">Metal-binding</keyword>
<organism evidence="10 11">
    <name type="scientific">Acanthamoeba castellanii (strain ATCC 30010 / Neff)</name>
    <dbReference type="NCBI Taxonomy" id="1257118"/>
    <lineage>
        <taxon>Eukaryota</taxon>
        <taxon>Amoebozoa</taxon>
        <taxon>Discosea</taxon>
        <taxon>Longamoebia</taxon>
        <taxon>Centramoebida</taxon>
        <taxon>Acanthamoebidae</taxon>
        <taxon>Acanthamoeba</taxon>
    </lineage>
</organism>
<dbReference type="Gene3D" id="2.10.230.10">
    <property type="entry name" value="Heat shock protein DnaJ, cysteine-rich domain"/>
    <property type="match status" value="1"/>
</dbReference>
<dbReference type="GO" id="GO:0008270">
    <property type="term" value="F:zinc ion binding"/>
    <property type="evidence" value="ECO:0007669"/>
    <property type="project" value="UniProtKB-KW"/>
</dbReference>
<dbReference type="STRING" id="1257118.L8H8X3"/>
<dbReference type="PROSITE" id="PS50076">
    <property type="entry name" value="DNAJ_2"/>
    <property type="match status" value="1"/>
</dbReference>
<reference evidence="10 11" key="1">
    <citation type="journal article" date="2013" name="Genome Biol.">
        <title>Genome of Acanthamoeba castellanii highlights extensive lateral gene transfer and early evolution of tyrosine kinase signaling.</title>
        <authorList>
            <person name="Clarke M."/>
            <person name="Lohan A.J."/>
            <person name="Liu B."/>
            <person name="Lagkouvardos I."/>
            <person name="Roy S."/>
            <person name="Zafar N."/>
            <person name="Bertelli C."/>
            <person name="Schilde C."/>
            <person name="Kianianmomeni A."/>
            <person name="Burglin T.R."/>
            <person name="Frech C."/>
            <person name="Turcotte B."/>
            <person name="Kopec K.O."/>
            <person name="Synnott J.M."/>
            <person name="Choo C."/>
            <person name="Paponov I."/>
            <person name="Finkler A."/>
            <person name="Soon Heng Tan C."/>
            <person name="Hutchins A.P."/>
            <person name="Weinmeier T."/>
            <person name="Rattei T."/>
            <person name="Chu J.S."/>
            <person name="Gimenez G."/>
            <person name="Irimia M."/>
            <person name="Rigden D.J."/>
            <person name="Fitzpatrick D.A."/>
            <person name="Lorenzo-Morales J."/>
            <person name="Bateman A."/>
            <person name="Chiu C.H."/>
            <person name="Tang P."/>
            <person name="Hegemann P."/>
            <person name="Fromm H."/>
            <person name="Raoult D."/>
            <person name="Greub G."/>
            <person name="Miranda-Saavedra D."/>
            <person name="Chen N."/>
            <person name="Nash P."/>
            <person name="Ginger M.L."/>
            <person name="Horn M."/>
            <person name="Schaap P."/>
            <person name="Caler L."/>
            <person name="Loftus B."/>
        </authorList>
    </citation>
    <scope>NUCLEOTIDE SEQUENCE [LARGE SCALE GENOMIC DNA]</scope>
    <source>
        <strain evidence="10 11">Neff</strain>
    </source>
</reference>
<dbReference type="CDD" id="cd10719">
    <property type="entry name" value="DnaJ_zf"/>
    <property type="match status" value="1"/>
</dbReference>
<dbReference type="InterPro" id="IPR002939">
    <property type="entry name" value="DnaJ_C"/>
</dbReference>
<dbReference type="Gene3D" id="2.60.260.20">
    <property type="entry name" value="Urease metallochaperone UreE, N-terminal domain"/>
    <property type="match status" value="2"/>
</dbReference>
<evidence type="ECO:0000256" key="2">
    <source>
        <dbReference type="ARBA" id="ARBA00022737"/>
    </source>
</evidence>
<dbReference type="Pfam" id="PF01556">
    <property type="entry name" value="DnaJ_C"/>
    <property type="match status" value="1"/>
</dbReference>
<keyword evidence="3 5" id="KW-0863">Zinc-finger</keyword>
<gene>
    <name evidence="10" type="ORF">ACA1_228710</name>
</gene>
<sequence>MGSAVAGWRVSVAVGVALAVLVFLVCAWEVSAGDDYYGLLGLDRSASDADIKRAYKKLALKWHPDVYKGADQEEAKKKFQKLSHAYEILKDKEKRGIYDQYGEEGLKQQAGQRGGGGFTDPFDLFNSFGFGFPGGQRGQRHEEERVGPPLHVDLEATLEDLYNGRTLTVTQKKQVLCHRCRGTGAENPDEVTKCPVCGGSGVRLITQQLGPGFITQTQTTCDKCGGKGKIVKGTCPVCKGHKVESGEDTITVIVEKGMREGHEISFQGESHEHPDYQPGDLVFRIKTIPHARFVRKENDLYMNATISLLQALVGFKKTYKHLDGHAITIERSGVTRPGLVMTVPGEGMPMYEDSDRFGDLHVEFTVKFPTTVTDEQKEGFKKLLKKEKKDGSSSAAAESSTSDKTEL</sequence>
<dbReference type="CDD" id="cd06257">
    <property type="entry name" value="DnaJ"/>
    <property type="match status" value="1"/>
</dbReference>
<dbReference type="InterPro" id="IPR012724">
    <property type="entry name" value="DnaJ"/>
</dbReference>
<dbReference type="PROSITE" id="PS51188">
    <property type="entry name" value="ZF_CR"/>
    <property type="match status" value="1"/>
</dbReference>
<feature type="chain" id="PRO_5003990214" evidence="7">
    <location>
        <begin position="33"/>
        <end position="407"/>
    </location>
</feature>
<feature type="signal peptide" evidence="7">
    <location>
        <begin position="1"/>
        <end position="32"/>
    </location>
</feature>
<feature type="region of interest" description="Disordered" evidence="6">
    <location>
        <begin position="384"/>
        <end position="407"/>
    </location>
</feature>
<dbReference type="FunFam" id="2.10.230.10:FF:000001">
    <property type="entry name" value="DnaJ subfamily A member 2"/>
    <property type="match status" value="1"/>
</dbReference>
<dbReference type="SUPFAM" id="SSF49493">
    <property type="entry name" value="HSP40/DnaJ peptide-binding domain"/>
    <property type="match status" value="2"/>
</dbReference>
<dbReference type="HAMAP" id="MF_01152">
    <property type="entry name" value="DnaJ"/>
    <property type="match status" value="1"/>
</dbReference>
<dbReference type="OrthoDB" id="550424at2759"/>
<dbReference type="GO" id="GO:0051082">
    <property type="term" value="F:unfolded protein binding"/>
    <property type="evidence" value="ECO:0007669"/>
    <property type="project" value="InterPro"/>
</dbReference>
<feature type="zinc finger region" description="CR-type" evidence="5">
    <location>
        <begin position="164"/>
        <end position="247"/>
    </location>
</feature>
<dbReference type="InterPro" id="IPR001623">
    <property type="entry name" value="DnaJ_domain"/>
</dbReference>
<dbReference type="GO" id="GO:0006457">
    <property type="term" value="P:protein folding"/>
    <property type="evidence" value="ECO:0007669"/>
    <property type="project" value="InterPro"/>
</dbReference>
<evidence type="ECO:0000256" key="4">
    <source>
        <dbReference type="ARBA" id="ARBA00022833"/>
    </source>
</evidence>
<dbReference type="SMART" id="SM00271">
    <property type="entry name" value="DnaJ"/>
    <property type="match status" value="1"/>
</dbReference>
<keyword evidence="2" id="KW-0677">Repeat</keyword>
<evidence type="ECO:0000313" key="11">
    <source>
        <dbReference type="Proteomes" id="UP000011083"/>
    </source>
</evidence>
<dbReference type="FunFam" id="2.60.260.20:FF:000013">
    <property type="entry name" value="DnaJ subfamily B member 11"/>
    <property type="match status" value="1"/>
</dbReference>
<dbReference type="GO" id="GO:0030544">
    <property type="term" value="F:Hsp70 protein binding"/>
    <property type="evidence" value="ECO:0007669"/>
    <property type="project" value="InterPro"/>
</dbReference>
<dbReference type="InterPro" id="IPR008971">
    <property type="entry name" value="HSP40/DnaJ_pept-bd"/>
</dbReference>
<dbReference type="InterPro" id="IPR018253">
    <property type="entry name" value="DnaJ_domain_CS"/>
</dbReference>
<proteinExistence type="inferred from homology"/>
<dbReference type="InterPro" id="IPR001305">
    <property type="entry name" value="HSP_DnaJ_Cys-rich_dom"/>
</dbReference>
<dbReference type="InterPro" id="IPR036869">
    <property type="entry name" value="J_dom_sf"/>
</dbReference>
<dbReference type="InterPro" id="IPR036410">
    <property type="entry name" value="HSP_DnaJ_Cys-rich_dom_sf"/>
</dbReference>
<dbReference type="CDD" id="cd10747">
    <property type="entry name" value="DnaJ_C"/>
    <property type="match status" value="1"/>
</dbReference>
<evidence type="ECO:0000256" key="3">
    <source>
        <dbReference type="ARBA" id="ARBA00022771"/>
    </source>
</evidence>
<evidence type="ECO:0000256" key="5">
    <source>
        <dbReference type="PROSITE-ProRule" id="PRU00546"/>
    </source>
</evidence>
<dbReference type="SUPFAM" id="SSF57938">
    <property type="entry name" value="DnaJ/Hsp40 cysteine-rich domain"/>
    <property type="match status" value="1"/>
</dbReference>
<evidence type="ECO:0000256" key="7">
    <source>
        <dbReference type="SAM" id="SignalP"/>
    </source>
</evidence>
<accession>L8H8X3</accession>
<evidence type="ECO:0000256" key="6">
    <source>
        <dbReference type="SAM" id="MobiDB-lite"/>
    </source>
</evidence>
<feature type="domain" description="J" evidence="8">
    <location>
        <begin position="35"/>
        <end position="102"/>
    </location>
</feature>
<evidence type="ECO:0000313" key="10">
    <source>
        <dbReference type="EMBL" id="ELR21600.1"/>
    </source>
</evidence>
<dbReference type="OMA" id="FFFQDGE"/>
<dbReference type="PROSITE" id="PS00636">
    <property type="entry name" value="DNAJ_1"/>
    <property type="match status" value="1"/>
</dbReference>
<evidence type="ECO:0000259" key="9">
    <source>
        <dbReference type="PROSITE" id="PS51188"/>
    </source>
</evidence>
<name>L8H8X3_ACACF</name>
<dbReference type="RefSeq" id="XP_004346545.1">
    <property type="nucleotide sequence ID" value="XM_004346495.1"/>
</dbReference>
<dbReference type="Gene3D" id="1.10.287.110">
    <property type="entry name" value="DnaJ domain"/>
    <property type="match status" value="1"/>
</dbReference>
<feature type="domain" description="CR-type" evidence="9">
    <location>
        <begin position="164"/>
        <end position="247"/>
    </location>
</feature>
<dbReference type="GeneID" id="14922503"/>
<dbReference type="EMBL" id="KB007901">
    <property type="protein sequence ID" value="ELR21600.1"/>
    <property type="molecule type" value="Genomic_DNA"/>
</dbReference>
<dbReference type="Proteomes" id="UP000011083">
    <property type="component" value="Unassembled WGS sequence"/>
</dbReference>
<dbReference type="SUPFAM" id="SSF46565">
    <property type="entry name" value="Chaperone J-domain"/>
    <property type="match status" value="1"/>
</dbReference>
<dbReference type="VEuPathDB" id="AmoebaDB:ACA1_228710"/>
<keyword evidence="7" id="KW-0732">Signal</keyword>
<evidence type="ECO:0000259" key="8">
    <source>
        <dbReference type="PROSITE" id="PS50076"/>
    </source>
</evidence>
<protein>
    <submittedName>
        <fullName evidence="10">DnaJ domain containing protein</fullName>
    </submittedName>
</protein>
<dbReference type="Pfam" id="PF00684">
    <property type="entry name" value="DnaJ_CXXCXGXG"/>
    <property type="match status" value="1"/>
</dbReference>
<dbReference type="KEGG" id="acan:ACA1_228710"/>
<dbReference type="GO" id="GO:0009408">
    <property type="term" value="P:response to heat"/>
    <property type="evidence" value="ECO:0007669"/>
    <property type="project" value="InterPro"/>
</dbReference>
<dbReference type="PANTHER" id="PTHR43888">
    <property type="entry name" value="DNAJ-LIKE-2, ISOFORM A-RELATED"/>
    <property type="match status" value="1"/>
</dbReference>
<keyword evidence="4 5" id="KW-0862">Zinc</keyword>
<evidence type="ECO:0000256" key="1">
    <source>
        <dbReference type="ARBA" id="ARBA00022723"/>
    </source>
</evidence>
<dbReference type="AlphaFoldDB" id="L8H8X3"/>
<dbReference type="Pfam" id="PF00226">
    <property type="entry name" value="DnaJ"/>
    <property type="match status" value="1"/>
</dbReference>
<keyword evidence="11" id="KW-1185">Reference proteome</keyword>
<dbReference type="GO" id="GO:0005524">
    <property type="term" value="F:ATP binding"/>
    <property type="evidence" value="ECO:0007669"/>
    <property type="project" value="InterPro"/>
</dbReference>
<dbReference type="InterPro" id="IPR044713">
    <property type="entry name" value="DNJA1/2-like"/>
</dbReference>
<dbReference type="PRINTS" id="PR00625">
    <property type="entry name" value="JDOMAIN"/>
</dbReference>